<dbReference type="Gene3D" id="3.20.20.370">
    <property type="entry name" value="Glycoside hydrolase/deacetylase"/>
    <property type="match status" value="1"/>
</dbReference>
<evidence type="ECO:0000256" key="1">
    <source>
        <dbReference type="ARBA" id="ARBA00004613"/>
    </source>
</evidence>
<dbReference type="CDD" id="cd10973">
    <property type="entry name" value="CE4_DAC_u4_5s"/>
    <property type="match status" value="1"/>
</dbReference>
<comment type="subcellular location">
    <subcellularLocation>
        <location evidence="1">Secreted</location>
    </subcellularLocation>
</comment>
<dbReference type="PANTHER" id="PTHR34216">
    <property type="match status" value="1"/>
</dbReference>
<sequence length="354" mass="40189">MSTRKMPALLAMLLVILFSAPGMTTPHNKHASILQYHHVSEQTPAITSVTPEQFATHMQYVANNHTVVPLPDLIASLRGNEALPENAVAITFDDGYQNILENAHPILKRYGFNYTIFINPALIGKEAHQLTWEEVRQMKNEGVWFANHTDDHAHLLDRKGKNSKQWLADLKQDIQKAEEKLEQKLGYSLKYLAYPFGEYNSAVQTLLEDMGYVGFAQQSGAVAPYSDFTALPRYPAAGLYANLKTLKVKLNSLAMPVLSQPTDPELEYSDRTPQWTIRIDLDDIRPAQVACYFKGQPMDPEWVEPDRFQLAISEPLDPGRSRVNCTAPSKQNPKRYYWHSQPFFVATKEGKWLD</sequence>
<proteinExistence type="predicted"/>
<dbReference type="InterPro" id="IPR011330">
    <property type="entry name" value="Glyco_hydro/deAcase_b/a-brl"/>
</dbReference>
<dbReference type="InterPro" id="IPR051398">
    <property type="entry name" value="Polysacch_Deacetylase"/>
</dbReference>
<accession>A0ABQ1RT56</accession>
<name>A0ABQ1RT56_9ALTE</name>
<evidence type="ECO:0000256" key="3">
    <source>
        <dbReference type="SAM" id="SignalP"/>
    </source>
</evidence>
<dbReference type="Proteomes" id="UP000614272">
    <property type="component" value="Unassembled WGS sequence"/>
</dbReference>
<dbReference type="RefSeq" id="WP_099036146.1">
    <property type="nucleotide sequence ID" value="NZ_BMGJ01000019.1"/>
</dbReference>
<dbReference type="Pfam" id="PF01522">
    <property type="entry name" value="Polysacc_deac_1"/>
    <property type="match status" value="1"/>
</dbReference>
<gene>
    <name evidence="5" type="ORF">GCM10011357_35260</name>
</gene>
<evidence type="ECO:0000313" key="6">
    <source>
        <dbReference type="Proteomes" id="UP000614272"/>
    </source>
</evidence>
<feature type="signal peptide" evidence="3">
    <location>
        <begin position="1"/>
        <end position="24"/>
    </location>
</feature>
<keyword evidence="6" id="KW-1185">Reference proteome</keyword>
<dbReference type="PANTHER" id="PTHR34216:SF3">
    <property type="entry name" value="POLY-BETA-1,6-N-ACETYL-D-GLUCOSAMINE N-DEACETYLASE"/>
    <property type="match status" value="1"/>
</dbReference>
<dbReference type="PROSITE" id="PS51677">
    <property type="entry name" value="NODB"/>
    <property type="match status" value="1"/>
</dbReference>
<dbReference type="EMBL" id="BMGJ01000019">
    <property type="protein sequence ID" value="GGD77169.1"/>
    <property type="molecule type" value="Genomic_DNA"/>
</dbReference>
<evidence type="ECO:0000259" key="4">
    <source>
        <dbReference type="PROSITE" id="PS51677"/>
    </source>
</evidence>
<feature type="chain" id="PRO_5046613070" evidence="3">
    <location>
        <begin position="25"/>
        <end position="354"/>
    </location>
</feature>
<protein>
    <submittedName>
        <fullName evidence="5">Polysaccharide deacetylase</fullName>
    </submittedName>
</protein>
<dbReference type="InterPro" id="IPR002509">
    <property type="entry name" value="NODB_dom"/>
</dbReference>
<reference evidence="6" key="1">
    <citation type="journal article" date="2019" name="Int. J. Syst. Evol. Microbiol.">
        <title>The Global Catalogue of Microorganisms (GCM) 10K type strain sequencing project: providing services to taxonomists for standard genome sequencing and annotation.</title>
        <authorList>
            <consortium name="The Broad Institute Genomics Platform"/>
            <consortium name="The Broad Institute Genome Sequencing Center for Infectious Disease"/>
            <person name="Wu L."/>
            <person name="Ma J."/>
        </authorList>
    </citation>
    <scope>NUCLEOTIDE SEQUENCE [LARGE SCALE GENOMIC DNA]</scope>
    <source>
        <strain evidence="6">CGMCC 1.12923</strain>
    </source>
</reference>
<feature type="domain" description="NodB homology" evidence="4">
    <location>
        <begin position="86"/>
        <end position="354"/>
    </location>
</feature>
<keyword evidence="2 3" id="KW-0732">Signal</keyword>
<dbReference type="SUPFAM" id="SSF88713">
    <property type="entry name" value="Glycoside hydrolase/deacetylase"/>
    <property type="match status" value="1"/>
</dbReference>
<organism evidence="5 6">
    <name type="scientific">Lacimicrobium alkaliphilum</name>
    <dbReference type="NCBI Taxonomy" id="1526571"/>
    <lineage>
        <taxon>Bacteria</taxon>
        <taxon>Pseudomonadati</taxon>
        <taxon>Pseudomonadota</taxon>
        <taxon>Gammaproteobacteria</taxon>
        <taxon>Alteromonadales</taxon>
        <taxon>Alteromonadaceae</taxon>
        <taxon>Lacimicrobium</taxon>
    </lineage>
</organism>
<evidence type="ECO:0000313" key="5">
    <source>
        <dbReference type="EMBL" id="GGD77169.1"/>
    </source>
</evidence>
<evidence type="ECO:0000256" key="2">
    <source>
        <dbReference type="ARBA" id="ARBA00022729"/>
    </source>
</evidence>
<comment type="caution">
    <text evidence="5">The sequence shown here is derived from an EMBL/GenBank/DDBJ whole genome shotgun (WGS) entry which is preliminary data.</text>
</comment>